<dbReference type="GO" id="GO:0006629">
    <property type="term" value="P:lipid metabolic process"/>
    <property type="evidence" value="ECO:0007669"/>
    <property type="project" value="InterPro"/>
</dbReference>
<feature type="domain" description="Fatty acid desaturase" evidence="1">
    <location>
        <begin position="57"/>
        <end position="296"/>
    </location>
</feature>
<dbReference type="Proteomes" id="UP000053235">
    <property type="component" value="Unassembled WGS sequence"/>
</dbReference>
<protein>
    <submittedName>
        <fullName evidence="2">Fatty acid desaturase</fullName>
    </submittedName>
</protein>
<dbReference type="STRING" id="388408.LAX5112_03245"/>
<organism evidence="2 3">
    <name type="scientific">Roseibium alexandrii</name>
    <dbReference type="NCBI Taxonomy" id="388408"/>
    <lineage>
        <taxon>Bacteria</taxon>
        <taxon>Pseudomonadati</taxon>
        <taxon>Pseudomonadota</taxon>
        <taxon>Alphaproteobacteria</taxon>
        <taxon>Hyphomicrobiales</taxon>
        <taxon>Stappiaceae</taxon>
        <taxon>Roseibium</taxon>
    </lineage>
</organism>
<dbReference type="EMBL" id="CXWD01000012">
    <property type="protein sequence ID" value="CTQ72615.1"/>
    <property type="molecule type" value="Genomic_DNA"/>
</dbReference>
<name>A0A0M7ABV5_9HYPH</name>
<keyword evidence="3" id="KW-1185">Reference proteome</keyword>
<evidence type="ECO:0000259" key="1">
    <source>
        <dbReference type="Pfam" id="PF00487"/>
    </source>
</evidence>
<proteinExistence type="predicted"/>
<dbReference type="AlphaFoldDB" id="A0A0M7ABV5"/>
<dbReference type="InterPro" id="IPR005804">
    <property type="entry name" value="FA_desaturase_dom"/>
</dbReference>
<gene>
    <name evidence="2" type="ORF">LAX5112_03245</name>
</gene>
<dbReference type="OrthoDB" id="784276at2"/>
<reference evidence="3" key="1">
    <citation type="submission" date="2015-07" db="EMBL/GenBank/DDBJ databases">
        <authorList>
            <person name="Rodrigo-Torres Lidia"/>
            <person name="Arahal R.David."/>
        </authorList>
    </citation>
    <scope>NUCLEOTIDE SEQUENCE [LARGE SCALE GENOMIC DNA]</scope>
    <source>
        <strain evidence="3">CECT 5112</strain>
    </source>
</reference>
<accession>A0A0M7ABV5</accession>
<dbReference type="Pfam" id="PF00487">
    <property type="entry name" value="FA_desaturase"/>
    <property type="match status" value="1"/>
</dbReference>
<evidence type="ECO:0000313" key="2">
    <source>
        <dbReference type="EMBL" id="CTQ72615.1"/>
    </source>
</evidence>
<dbReference type="CDD" id="cd03509">
    <property type="entry name" value="DesA_FADS-like"/>
    <property type="match status" value="1"/>
</dbReference>
<sequence>MQRANSASSQNHFDFSKCIRYLGENVPLGKTCEWPTLGLIIATTAAWTLLISSYSDWGGWIVCPLAVLLVTLQSSLQHEVLHGHPTRNAVLNEALIYCSFGLFIPYRRFKTLHLRHHNDDRLTDPYDDPESFYLAWGDWQKMPKVLRVVLTLNNTLAGRLLIGPAVSLVGFYGSEFRAVASGDKGVARAWAHHVAGLVLVLAFVSIVGGIPPWFYVLAVAYPGMSLLMLRTYAEHRAHESAEARSVIVEFCPLFSLLFLNNNLHIVHHSHPRAPWYTLPKLYRDARDEWQVRNQGYVFKSYLEMAKAFLFKVKEPVPHPLHRTVNADRAVPPS</sequence>
<evidence type="ECO:0000313" key="3">
    <source>
        <dbReference type="Proteomes" id="UP000053235"/>
    </source>
</evidence>